<dbReference type="InterPro" id="IPR002053">
    <property type="entry name" value="Glyco_hydro_25"/>
</dbReference>
<dbReference type="OrthoDB" id="9783374at2"/>
<dbReference type="CDD" id="cd00118">
    <property type="entry name" value="LysM"/>
    <property type="match status" value="1"/>
</dbReference>
<dbReference type="SMART" id="SM00257">
    <property type="entry name" value="LysM"/>
    <property type="match status" value="1"/>
</dbReference>
<evidence type="ECO:0000313" key="4">
    <source>
        <dbReference type="Proteomes" id="UP000295726"/>
    </source>
</evidence>
<feature type="domain" description="LysM" evidence="2">
    <location>
        <begin position="223"/>
        <end position="267"/>
    </location>
</feature>
<evidence type="ECO:0000256" key="1">
    <source>
        <dbReference type="ARBA" id="ARBA00010646"/>
    </source>
</evidence>
<dbReference type="AlphaFoldDB" id="A0A4R3JZV8"/>
<dbReference type="SUPFAM" id="SSF51445">
    <property type="entry name" value="(Trans)glycosidases"/>
    <property type="match status" value="1"/>
</dbReference>
<comment type="similarity">
    <text evidence="1">Belongs to the glycosyl hydrolase 25 family.</text>
</comment>
<sequence length="278" mass="31221">MSFRGLNVSEIQEIIDWEQVKSAGYQFAMLLAGHGLGILDQKFLQNASECNRIGLPIGAYWLCRAINTETARQEADGCISAVSSCRLEYPVCYNINQMTISYAAQHGVTVTPSLATQFVQNFCDRIEELGYYPMFCCSRNFLDTYFPPGFSKRYTFWYSCHSSTFDNTDCSMWQYTDQGNVPGISGNVDLDVGFLDFPVMIRSAGFNHLDGSLPPPAGTQNYITYVVQPEDTLIRIAQRYGTTYEALASLNDIPDPDIIYAGQTIRIPETGTFFFRIS</sequence>
<organism evidence="3 4">
    <name type="scientific">Muricomes intestini</name>
    <dbReference type="NCBI Taxonomy" id="1796634"/>
    <lineage>
        <taxon>Bacteria</taxon>
        <taxon>Bacillati</taxon>
        <taxon>Bacillota</taxon>
        <taxon>Clostridia</taxon>
        <taxon>Lachnospirales</taxon>
        <taxon>Lachnospiraceae</taxon>
        <taxon>Muricomes</taxon>
    </lineage>
</organism>
<evidence type="ECO:0000313" key="3">
    <source>
        <dbReference type="EMBL" id="TCS74844.1"/>
    </source>
</evidence>
<accession>A0A4R3JZV8</accession>
<dbReference type="PROSITE" id="PS51782">
    <property type="entry name" value="LYSM"/>
    <property type="match status" value="1"/>
</dbReference>
<dbReference type="PROSITE" id="PS51904">
    <property type="entry name" value="GLYCOSYL_HYDROL_F25_2"/>
    <property type="match status" value="1"/>
</dbReference>
<dbReference type="Pfam" id="PF01183">
    <property type="entry name" value="Glyco_hydro_25"/>
    <property type="match status" value="1"/>
</dbReference>
<dbReference type="Gene3D" id="3.10.350.10">
    <property type="entry name" value="LysM domain"/>
    <property type="match status" value="1"/>
</dbReference>
<dbReference type="Gene3D" id="3.20.20.80">
    <property type="entry name" value="Glycosidases"/>
    <property type="match status" value="1"/>
</dbReference>
<dbReference type="GO" id="GO:0016998">
    <property type="term" value="P:cell wall macromolecule catabolic process"/>
    <property type="evidence" value="ECO:0007669"/>
    <property type="project" value="InterPro"/>
</dbReference>
<reference evidence="3 4" key="1">
    <citation type="submission" date="2019-03" db="EMBL/GenBank/DDBJ databases">
        <title>Genomic Encyclopedia of Type Strains, Phase IV (KMG-IV): sequencing the most valuable type-strain genomes for metagenomic binning, comparative biology and taxonomic classification.</title>
        <authorList>
            <person name="Goeker M."/>
        </authorList>
    </citation>
    <scope>NUCLEOTIDE SEQUENCE [LARGE SCALE GENOMIC DNA]</scope>
    <source>
        <strain evidence="3 4">DSM 29489</strain>
    </source>
</reference>
<evidence type="ECO:0000259" key="2">
    <source>
        <dbReference type="PROSITE" id="PS51782"/>
    </source>
</evidence>
<dbReference type="RefSeq" id="WP_132383657.1">
    <property type="nucleotide sequence ID" value="NZ_DAISCH010000216.1"/>
</dbReference>
<dbReference type="InterPro" id="IPR036779">
    <property type="entry name" value="LysM_dom_sf"/>
</dbReference>
<dbReference type="InterPro" id="IPR018392">
    <property type="entry name" value="LysM"/>
</dbReference>
<dbReference type="InterPro" id="IPR017853">
    <property type="entry name" value="GH"/>
</dbReference>
<dbReference type="PANTHER" id="PTHR34135">
    <property type="entry name" value="LYSOZYME"/>
    <property type="match status" value="1"/>
</dbReference>
<dbReference type="EMBL" id="SLZZ01000034">
    <property type="protein sequence ID" value="TCS74844.1"/>
    <property type="molecule type" value="Genomic_DNA"/>
</dbReference>
<dbReference type="GO" id="GO:0003796">
    <property type="term" value="F:lysozyme activity"/>
    <property type="evidence" value="ECO:0007669"/>
    <property type="project" value="InterPro"/>
</dbReference>
<proteinExistence type="inferred from homology"/>
<dbReference type="PANTHER" id="PTHR34135:SF2">
    <property type="entry name" value="LYSOZYME"/>
    <property type="match status" value="1"/>
</dbReference>
<dbReference type="Pfam" id="PF01476">
    <property type="entry name" value="LysM"/>
    <property type="match status" value="1"/>
</dbReference>
<gene>
    <name evidence="3" type="ORF">EDD59_13424</name>
</gene>
<protein>
    <submittedName>
        <fullName evidence="3">GH25 family lysozyme M1 (1,4-beta-N-acetylmuramidase)</fullName>
    </submittedName>
</protein>
<name>A0A4R3JZV8_9FIRM</name>
<comment type="caution">
    <text evidence="3">The sequence shown here is derived from an EMBL/GenBank/DDBJ whole genome shotgun (WGS) entry which is preliminary data.</text>
</comment>
<dbReference type="GO" id="GO:0009253">
    <property type="term" value="P:peptidoglycan catabolic process"/>
    <property type="evidence" value="ECO:0007669"/>
    <property type="project" value="InterPro"/>
</dbReference>
<keyword evidence="4" id="KW-1185">Reference proteome</keyword>
<dbReference type="SUPFAM" id="SSF54106">
    <property type="entry name" value="LysM domain"/>
    <property type="match status" value="1"/>
</dbReference>
<dbReference type="GO" id="GO:0016052">
    <property type="term" value="P:carbohydrate catabolic process"/>
    <property type="evidence" value="ECO:0007669"/>
    <property type="project" value="TreeGrafter"/>
</dbReference>
<dbReference type="Proteomes" id="UP000295726">
    <property type="component" value="Unassembled WGS sequence"/>
</dbReference>